<evidence type="ECO:0000256" key="4">
    <source>
        <dbReference type="ARBA" id="ARBA00022989"/>
    </source>
</evidence>
<proteinExistence type="inferred from homology"/>
<feature type="transmembrane region" description="Helical" evidence="6">
    <location>
        <begin position="20"/>
        <end position="41"/>
    </location>
</feature>
<evidence type="ECO:0000256" key="2">
    <source>
        <dbReference type="ARBA" id="ARBA00009324"/>
    </source>
</evidence>
<keyword evidence="3 6" id="KW-0812">Transmembrane</keyword>
<protein>
    <recommendedName>
        <fullName evidence="7">Fatty acid hydroxylase domain-containing protein</fullName>
    </recommendedName>
</protein>
<dbReference type="GO" id="GO:0008610">
    <property type="term" value="P:lipid biosynthetic process"/>
    <property type="evidence" value="ECO:0007669"/>
    <property type="project" value="InterPro"/>
</dbReference>
<feature type="transmembrane region" description="Helical" evidence="6">
    <location>
        <begin position="173"/>
        <end position="203"/>
    </location>
</feature>
<feature type="non-terminal residue" evidence="8">
    <location>
        <position position="281"/>
    </location>
</feature>
<keyword evidence="5 6" id="KW-0472">Membrane</keyword>
<keyword evidence="4 6" id="KW-1133">Transmembrane helix</keyword>
<gene>
    <name evidence="8" type="ORF">TAV2_LOCUS8373</name>
</gene>
<dbReference type="GO" id="GO:0016020">
    <property type="term" value="C:membrane"/>
    <property type="evidence" value="ECO:0007669"/>
    <property type="project" value="UniProtKB-SubCell"/>
</dbReference>
<dbReference type="GO" id="GO:0005506">
    <property type="term" value="F:iron ion binding"/>
    <property type="evidence" value="ECO:0007669"/>
    <property type="project" value="InterPro"/>
</dbReference>
<comment type="subcellular location">
    <subcellularLocation>
        <location evidence="1">Membrane</location>
    </subcellularLocation>
</comment>
<comment type="similarity">
    <text evidence="2">Belongs to the sterol desaturase family.</text>
</comment>
<dbReference type="GO" id="GO:0016491">
    <property type="term" value="F:oxidoreductase activity"/>
    <property type="evidence" value="ECO:0007669"/>
    <property type="project" value="InterPro"/>
</dbReference>
<comment type="caution">
    <text evidence="8">The sequence shown here is derived from an EMBL/GenBank/DDBJ whole genome shotgun (WGS) entry which is preliminary data.</text>
</comment>
<evidence type="ECO:0000313" key="8">
    <source>
        <dbReference type="EMBL" id="CAH2049722.1"/>
    </source>
</evidence>
<evidence type="ECO:0000256" key="5">
    <source>
        <dbReference type="ARBA" id="ARBA00023136"/>
    </source>
</evidence>
<dbReference type="EMBL" id="CAJVSB020000327">
    <property type="protein sequence ID" value="CAH2049722.1"/>
    <property type="molecule type" value="Genomic_DNA"/>
</dbReference>
<feature type="domain" description="Fatty acid hydroxylase" evidence="7">
    <location>
        <begin position="123"/>
        <end position="263"/>
    </location>
</feature>
<keyword evidence="9" id="KW-1185">Reference proteome</keyword>
<organism evidence="8 9">
    <name type="scientific">Thlaspi arvense</name>
    <name type="common">Field penny-cress</name>
    <dbReference type="NCBI Taxonomy" id="13288"/>
    <lineage>
        <taxon>Eukaryota</taxon>
        <taxon>Viridiplantae</taxon>
        <taxon>Streptophyta</taxon>
        <taxon>Embryophyta</taxon>
        <taxon>Tracheophyta</taxon>
        <taxon>Spermatophyta</taxon>
        <taxon>Magnoliopsida</taxon>
        <taxon>eudicotyledons</taxon>
        <taxon>Gunneridae</taxon>
        <taxon>Pentapetalae</taxon>
        <taxon>rosids</taxon>
        <taxon>malvids</taxon>
        <taxon>Brassicales</taxon>
        <taxon>Brassicaceae</taxon>
        <taxon>Thlaspideae</taxon>
        <taxon>Thlaspi</taxon>
    </lineage>
</organism>
<evidence type="ECO:0000256" key="3">
    <source>
        <dbReference type="ARBA" id="ARBA00022692"/>
    </source>
</evidence>
<feature type="transmembrane region" description="Helical" evidence="6">
    <location>
        <begin position="117"/>
        <end position="136"/>
    </location>
</feature>
<sequence length="281" mass="32297">PDIWAFPCKSFTLRNSRGDLDAFCLHILIISGLRIFIYQLWTSCVNMLFLTGNRRILQQGVDFKQIDKEGTGRPFLFFFLISSHDLDNFIILQALMASVAYYVFPFLSLLPLWDPRSFIAATLLHVVVSEPLYYWVHRCFHGDYLFTHYHSLHHSSPVPQPLTAGSATFLEHLILTAVIGLPVLGSCTIGYGSISMIYGYVLVFDFLRCLGHSNVEIVPRQLFEKLPFLKYLLYTPTYHSLHHEDMCTNYCLFMPLFDALGDTLNTKSWEPHKRTSSNAEL</sequence>
<dbReference type="InterPro" id="IPR050307">
    <property type="entry name" value="Sterol_Desaturase_Related"/>
</dbReference>
<dbReference type="Pfam" id="PF04116">
    <property type="entry name" value="FA_hydroxylase"/>
    <property type="match status" value="1"/>
</dbReference>
<feature type="non-terminal residue" evidence="8">
    <location>
        <position position="1"/>
    </location>
</feature>
<accession>A0AAU9RS45</accession>
<reference evidence="8 9" key="1">
    <citation type="submission" date="2022-03" db="EMBL/GenBank/DDBJ databases">
        <authorList>
            <person name="Nunn A."/>
            <person name="Chopra R."/>
            <person name="Nunn A."/>
            <person name="Contreras Garrido A."/>
        </authorList>
    </citation>
    <scope>NUCLEOTIDE SEQUENCE [LARGE SCALE GENOMIC DNA]</scope>
</reference>
<evidence type="ECO:0000313" key="9">
    <source>
        <dbReference type="Proteomes" id="UP000836841"/>
    </source>
</evidence>
<dbReference type="InterPro" id="IPR006694">
    <property type="entry name" value="Fatty_acid_hydroxylase"/>
</dbReference>
<dbReference type="PANTHER" id="PTHR11863">
    <property type="entry name" value="STEROL DESATURASE"/>
    <property type="match status" value="1"/>
</dbReference>
<evidence type="ECO:0000256" key="1">
    <source>
        <dbReference type="ARBA" id="ARBA00004370"/>
    </source>
</evidence>
<evidence type="ECO:0000256" key="6">
    <source>
        <dbReference type="SAM" id="Phobius"/>
    </source>
</evidence>
<evidence type="ECO:0000259" key="7">
    <source>
        <dbReference type="Pfam" id="PF04116"/>
    </source>
</evidence>
<feature type="transmembrane region" description="Helical" evidence="6">
    <location>
        <begin position="89"/>
        <end position="110"/>
    </location>
</feature>
<name>A0AAU9RS45_THLAR</name>
<dbReference type="Proteomes" id="UP000836841">
    <property type="component" value="Unassembled WGS sequence"/>
</dbReference>
<dbReference type="AlphaFoldDB" id="A0AAU9RS45"/>